<accession>A0ABQ5KGT0</accession>
<proteinExistence type="predicted"/>
<dbReference type="Gene3D" id="3.10.10.10">
    <property type="entry name" value="HIV Type 1 Reverse Transcriptase, subunit A, domain 1"/>
    <property type="match status" value="1"/>
</dbReference>
<dbReference type="EMBL" id="BQXS01001437">
    <property type="protein sequence ID" value="GKT30624.1"/>
    <property type="molecule type" value="Genomic_DNA"/>
</dbReference>
<dbReference type="InterPro" id="IPR043502">
    <property type="entry name" value="DNA/RNA_pol_sf"/>
</dbReference>
<dbReference type="SUPFAM" id="SSF56672">
    <property type="entry name" value="DNA/RNA polymerases"/>
    <property type="match status" value="1"/>
</dbReference>
<organism evidence="1 2">
    <name type="scientific">Aduncisulcus paluster</name>
    <dbReference type="NCBI Taxonomy" id="2918883"/>
    <lineage>
        <taxon>Eukaryota</taxon>
        <taxon>Metamonada</taxon>
        <taxon>Carpediemonas-like organisms</taxon>
        <taxon>Aduncisulcus</taxon>
    </lineage>
</organism>
<reference evidence="1" key="1">
    <citation type="submission" date="2022-03" db="EMBL/GenBank/DDBJ databases">
        <title>Draft genome sequence of Aduncisulcus paluster, a free-living microaerophilic Fornicata.</title>
        <authorList>
            <person name="Yuyama I."/>
            <person name="Kume K."/>
            <person name="Tamura T."/>
            <person name="Inagaki Y."/>
            <person name="Hashimoto T."/>
        </authorList>
    </citation>
    <scope>NUCLEOTIDE SEQUENCE</scope>
    <source>
        <strain evidence="1">NY0171</strain>
    </source>
</reference>
<comment type="caution">
    <text evidence="1">The sequence shown here is derived from an EMBL/GenBank/DDBJ whole genome shotgun (WGS) entry which is preliminary data.</text>
</comment>
<name>A0ABQ5KGT0_9EUKA</name>
<dbReference type="Proteomes" id="UP001057375">
    <property type="component" value="Unassembled WGS sequence"/>
</dbReference>
<keyword evidence="2" id="KW-1185">Reference proteome</keyword>
<protein>
    <recommendedName>
        <fullName evidence="3">Reverse transcriptase</fullName>
    </recommendedName>
</protein>
<evidence type="ECO:0000313" key="1">
    <source>
        <dbReference type="EMBL" id="GKT30624.1"/>
    </source>
</evidence>
<evidence type="ECO:0008006" key="3">
    <source>
        <dbReference type="Google" id="ProtNLM"/>
    </source>
</evidence>
<sequence>MDVGEADEPNVESFLPDTEEIEEANLQEMINDDLTYEEKEEWIEMLSSFKSTVSEAGDPAKVVMFVIELDGIPKCFPPRRIRSDLESKVKEKITKLLEKGFIKPSVSPVVSPMVIVPKRMISDYV</sequence>
<gene>
    <name evidence="1" type="ORF">ADUPG1_001601</name>
</gene>
<evidence type="ECO:0000313" key="2">
    <source>
        <dbReference type="Proteomes" id="UP001057375"/>
    </source>
</evidence>